<gene>
    <name evidence="1" type="ORF">ABW99_03920</name>
</gene>
<name>A0A0G3EKF2_9BURK</name>
<dbReference type="Pfam" id="PF01987">
    <property type="entry name" value="AIM24"/>
    <property type="match status" value="1"/>
</dbReference>
<dbReference type="InterPro" id="IPR036983">
    <property type="entry name" value="AIM24_sf"/>
</dbReference>
<dbReference type="OrthoDB" id="9779518at2"/>
<accession>A0A0G3EKF2</accession>
<dbReference type="Proteomes" id="UP000036700">
    <property type="component" value="Chromosome"/>
</dbReference>
<dbReference type="InterPro" id="IPR016031">
    <property type="entry name" value="Trp_RNA-bd_attenuator-like_dom"/>
</dbReference>
<protein>
    <recommendedName>
        <fullName evidence="3">AIM24 family protein</fullName>
    </recommendedName>
</protein>
<dbReference type="KEGG" id="ptx:ABW99_03920"/>
<dbReference type="Gene3D" id="3.60.160.10">
    <property type="entry name" value="Mitochondrial biogenesis AIM24"/>
    <property type="match status" value="1"/>
</dbReference>
<dbReference type="SUPFAM" id="SSF51219">
    <property type="entry name" value="TRAP-like"/>
    <property type="match status" value="1"/>
</dbReference>
<proteinExistence type="predicted"/>
<evidence type="ECO:0000313" key="1">
    <source>
        <dbReference type="EMBL" id="AKJ67503.1"/>
    </source>
</evidence>
<evidence type="ECO:0008006" key="3">
    <source>
        <dbReference type="Google" id="ProtNLM"/>
    </source>
</evidence>
<reference evidence="2" key="1">
    <citation type="submission" date="2015-06" db="EMBL/GenBank/DDBJ databases">
        <authorList>
            <person name="Lim Y.L."/>
            <person name="Ee R."/>
            <person name="Yong D."/>
            <person name="How K.Y."/>
            <person name="Yin W.F."/>
            <person name="Chan K.G."/>
        </authorList>
    </citation>
    <scope>NUCLEOTIDE SEQUENCE [LARGE SCALE GENOMIC DNA]</scope>
    <source>
        <strain evidence="2">DSM 25325</strain>
    </source>
</reference>
<dbReference type="PANTHER" id="PTHR43657">
    <property type="entry name" value="TRYPTOPHAN RNA-BINDING ATTENUATOR PROTEIN-LIKE PROTEIN"/>
    <property type="match status" value="1"/>
</dbReference>
<dbReference type="InterPro" id="IPR002838">
    <property type="entry name" value="AIM24"/>
</dbReference>
<evidence type="ECO:0000313" key="2">
    <source>
        <dbReference type="Proteomes" id="UP000036700"/>
    </source>
</evidence>
<dbReference type="EMBL" id="CP011568">
    <property type="protein sequence ID" value="AKJ67503.1"/>
    <property type="molecule type" value="Genomic_DNA"/>
</dbReference>
<dbReference type="PANTHER" id="PTHR43657:SF1">
    <property type="entry name" value="ALTERED INHERITANCE OF MITOCHONDRIA PROTEIN 24, MITOCHONDRIAL"/>
    <property type="match status" value="1"/>
</dbReference>
<dbReference type="PATRIC" id="fig|445709.3.peg.837"/>
<dbReference type="AlphaFoldDB" id="A0A0G3EKF2"/>
<sequence>MNELPRLMPTQVSQETFGGVTYHIDGELVPVLSVDVSQKEVYFEHHILLWKHPSVKIGLRAMRGALKRMMAGMQVFVTEASGQGIIAFSRDGAGHIVPLHLRKGEEIHVREHQFLAATSDIEYTFERVRGVSNMLFGQSGFFIDKFRGAAGEGVLWLHGYGNVFEKVLAPGESIDIEPGGWLYKDAGVQMETRVDRLSSGLFGANVNFIVNRFTGPGRVGIQSMYLHMPTAE</sequence>
<organism evidence="1 2">
    <name type="scientific">Pandoraea thiooxydans</name>
    <dbReference type="NCBI Taxonomy" id="445709"/>
    <lineage>
        <taxon>Bacteria</taxon>
        <taxon>Pseudomonadati</taxon>
        <taxon>Pseudomonadota</taxon>
        <taxon>Betaproteobacteria</taxon>
        <taxon>Burkholderiales</taxon>
        <taxon>Burkholderiaceae</taxon>
        <taxon>Pandoraea</taxon>
    </lineage>
</organism>
<dbReference type="RefSeq" id="WP_047213107.1">
    <property type="nucleotide sequence ID" value="NZ_CP011568.3"/>
</dbReference>
<keyword evidence="2" id="KW-1185">Reference proteome</keyword>